<protein>
    <submittedName>
        <fullName evidence="1">Choline/ethanolamine kinase</fullName>
    </submittedName>
</protein>
<dbReference type="Proteomes" id="UP000002815">
    <property type="component" value="Unassembled WGS sequence"/>
</dbReference>
<dbReference type="Gene3D" id="3.90.1200.10">
    <property type="match status" value="1"/>
</dbReference>
<keyword evidence="2" id="KW-1185">Reference proteome</keyword>
<dbReference type="EMBL" id="AEVD01000005">
    <property type="protein sequence ID" value="EFX37134.1"/>
    <property type="molecule type" value="Genomic_DNA"/>
</dbReference>
<comment type="caution">
    <text evidence="1">The sequence shown here is derived from an EMBL/GenBank/DDBJ whole genome shotgun (WGS) entry which is preliminary data.</text>
</comment>
<dbReference type="eggNOG" id="COG0510">
    <property type="taxonomic scope" value="Bacteria"/>
</dbReference>
<organism evidence="1 2">
    <name type="scientific">Streptococcus infantis ATCC 700779</name>
    <dbReference type="NCBI Taxonomy" id="889204"/>
    <lineage>
        <taxon>Bacteria</taxon>
        <taxon>Bacillati</taxon>
        <taxon>Bacillota</taxon>
        <taxon>Bacilli</taxon>
        <taxon>Lactobacillales</taxon>
        <taxon>Streptococcaceae</taxon>
        <taxon>Streptococcus</taxon>
    </lineage>
</organism>
<dbReference type="InterPro" id="IPR011009">
    <property type="entry name" value="Kinase-like_dom_sf"/>
</dbReference>
<reference evidence="1 2" key="1">
    <citation type="submission" date="2010-12" db="EMBL/GenBank/DDBJ databases">
        <authorList>
            <person name="Muzny D."/>
            <person name="Qin X."/>
            <person name="Deng J."/>
            <person name="Jiang H."/>
            <person name="Liu Y."/>
            <person name="Qu J."/>
            <person name="Song X.-Z."/>
            <person name="Zhang L."/>
            <person name="Thornton R."/>
            <person name="Coyle M."/>
            <person name="Francisco L."/>
            <person name="Jackson L."/>
            <person name="Javaid M."/>
            <person name="Korchina V."/>
            <person name="Kovar C."/>
            <person name="Mata R."/>
            <person name="Mathew T."/>
            <person name="Ngo R."/>
            <person name="Nguyen L."/>
            <person name="Nguyen N."/>
            <person name="Okwuonu G."/>
            <person name="Ongeri F."/>
            <person name="Pham C."/>
            <person name="Simmons D."/>
            <person name="Wilczek-Boney K."/>
            <person name="Hale W."/>
            <person name="Jakkamsetti A."/>
            <person name="Pham P."/>
            <person name="Ruth R."/>
            <person name="San Lucas F."/>
            <person name="Warren J."/>
            <person name="Zhang J."/>
            <person name="Zhao Z."/>
            <person name="Zhou C."/>
            <person name="Zhu D."/>
            <person name="Lee S."/>
            <person name="Bess C."/>
            <person name="Blankenburg K."/>
            <person name="Forbes L."/>
            <person name="Fu Q."/>
            <person name="Gubbala S."/>
            <person name="Hirani K."/>
            <person name="Jayaseelan J.C."/>
            <person name="Lara F."/>
            <person name="Munidasa M."/>
            <person name="Palculict T."/>
            <person name="Patil S."/>
            <person name="Pu L.-L."/>
            <person name="Saada N."/>
            <person name="Tang L."/>
            <person name="Weissenberger G."/>
            <person name="Zhu Y."/>
            <person name="Hemphill L."/>
            <person name="Shang Y."/>
            <person name="Youmans B."/>
            <person name="Ayvaz T."/>
            <person name="Ross M."/>
            <person name="Santibanez J."/>
            <person name="Aqrawi P."/>
            <person name="Gross S."/>
            <person name="Joshi V."/>
            <person name="Fowler G."/>
            <person name="Nazareth L."/>
            <person name="Reid J."/>
            <person name="Worley K."/>
            <person name="Petrosino J."/>
            <person name="Highlander S."/>
            <person name="Gibbs R."/>
        </authorList>
    </citation>
    <scope>NUCLEOTIDE SEQUENCE [LARGE SCALE GENOMIC DNA]</scope>
    <source>
        <strain evidence="1 2">ATCC 700779</strain>
    </source>
</reference>
<evidence type="ECO:0000313" key="2">
    <source>
        <dbReference type="Proteomes" id="UP000002815"/>
    </source>
</evidence>
<dbReference type="PANTHER" id="PTHR40086">
    <property type="entry name" value="PHOSPHOTRANSFERASE YTMP-RELATED"/>
    <property type="match status" value="1"/>
</dbReference>
<dbReference type="AlphaFoldDB" id="E8JZW5"/>
<name>E8JZW5_9STRE</name>
<sequence length="291" mass="33494">MIVKEIVKEKIASLLSGDEEIQSVEQLGGMTNQNYLVKTSSNQYIVKFFGKGTDKLIDRQNEKFNLELLKDLKLDVENYLFDIEAGIKVNQYIENAETLDSATIKTKFEKIAPILQTIHASGKELKGEFAPFEEIKKYESLIQGEISYPNYEAVRKSVFSLKNELEKIGVDKKSCHIDLVPENFIEGPDGHPYLIDWEYSSMNDPMWDLASLFLESEFTPEEEADFLAYYEGDKTPVSREKIRIYKILQDIIWSLWTIYKEENGADFGDYGISRYNRAVKELQSQGGIDED</sequence>
<dbReference type="PANTHER" id="PTHR40086:SF1">
    <property type="entry name" value="CELL CYCLE REGULATOR CCRZ"/>
    <property type="match status" value="1"/>
</dbReference>
<dbReference type="CDD" id="cd05151">
    <property type="entry name" value="ChoK-like"/>
    <property type="match status" value="1"/>
</dbReference>
<keyword evidence="1" id="KW-0418">Kinase</keyword>
<keyword evidence="1" id="KW-0808">Transferase</keyword>
<accession>E8JZW5</accession>
<dbReference type="Gene3D" id="3.30.200.20">
    <property type="entry name" value="Phosphorylase Kinase, domain 1"/>
    <property type="match status" value="1"/>
</dbReference>
<gene>
    <name evidence="1" type="primary">pck</name>
    <name evidence="1" type="ORF">HMPREF9423_0778</name>
</gene>
<dbReference type="GO" id="GO:0016301">
    <property type="term" value="F:kinase activity"/>
    <property type="evidence" value="ECO:0007669"/>
    <property type="project" value="UniProtKB-KW"/>
</dbReference>
<dbReference type="Pfam" id="PF01633">
    <property type="entry name" value="Choline_kinase"/>
    <property type="match status" value="1"/>
</dbReference>
<dbReference type="HOGENOM" id="CLU_055115_1_0_9"/>
<proteinExistence type="predicted"/>
<evidence type="ECO:0000313" key="1">
    <source>
        <dbReference type="EMBL" id="EFX37134.1"/>
    </source>
</evidence>
<dbReference type="SUPFAM" id="SSF56112">
    <property type="entry name" value="Protein kinase-like (PK-like)"/>
    <property type="match status" value="1"/>
</dbReference>
<dbReference type="InterPro" id="IPR052077">
    <property type="entry name" value="CcrZ_PhaseVar_Mediator"/>
</dbReference>